<feature type="transmembrane region" description="Helical" evidence="1">
    <location>
        <begin position="12"/>
        <end position="32"/>
    </location>
</feature>
<feature type="transmembrane region" description="Helical" evidence="1">
    <location>
        <begin position="127"/>
        <end position="147"/>
    </location>
</feature>
<feature type="transmembrane region" description="Helical" evidence="1">
    <location>
        <begin position="52"/>
        <end position="79"/>
    </location>
</feature>
<gene>
    <name evidence="2" type="ORF">FE257_000585</name>
</gene>
<keyword evidence="1" id="KW-0812">Transmembrane</keyword>
<reference evidence="2" key="1">
    <citation type="journal article" date="2019" name="Beilstein J. Org. Chem.">
        <title>Nanangenines: drimane sesquiterpenoids as the dominant metabolite cohort of a novel Australian fungus, Aspergillus nanangensis.</title>
        <authorList>
            <person name="Lacey H.J."/>
            <person name="Gilchrist C.L.M."/>
            <person name="Crombie A."/>
            <person name="Kalaitzis J.A."/>
            <person name="Vuong D."/>
            <person name="Rutledge P.J."/>
            <person name="Turner P."/>
            <person name="Pitt J.I."/>
            <person name="Lacey E."/>
            <person name="Chooi Y.H."/>
            <person name="Piggott A.M."/>
        </authorList>
    </citation>
    <scope>NUCLEOTIDE SEQUENCE</scope>
    <source>
        <strain evidence="2">MST-FP2251</strain>
    </source>
</reference>
<dbReference type="EMBL" id="VCAU01000100">
    <property type="protein sequence ID" value="KAF9885225.1"/>
    <property type="molecule type" value="Genomic_DNA"/>
</dbReference>
<accession>A0AAD4CF06</accession>
<reference evidence="2" key="2">
    <citation type="submission" date="2020-02" db="EMBL/GenBank/DDBJ databases">
        <authorList>
            <person name="Gilchrist C.L.M."/>
            <person name="Chooi Y.-H."/>
        </authorList>
    </citation>
    <scope>NUCLEOTIDE SEQUENCE</scope>
    <source>
        <strain evidence="2">MST-FP2251</strain>
    </source>
</reference>
<organism evidence="2 3">
    <name type="scientific">Aspergillus nanangensis</name>
    <dbReference type="NCBI Taxonomy" id="2582783"/>
    <lineage>
        <taxon>Eukaryota</taxon>
        <taxon>Fungi</taxon>
        <taxon>Dikarya</taxon>
        <taxon>Ascomycota</taxon>
        <taxon>Pezizomycotina</taxon>
        <taxon>Eurotiomycetes</taxon>
        <taxon>Eurotiomycetidae</taxon>
        <taxon>Eurotiales</taxon>
        <taxon>Aspergillaceae</taxon>
        <taxon>Aspergillus</taxon>
        <taxon>Aspergillus subgen. Circumdati</taxon>
    </lineage>
</organism>
<dbReference type="Proteomes" id="UP001194746">
    <property type="component" value="Unassembled WGS sequence"/>
</dbReference>
<name>A0AAD4CF06_ASPNN</name>
<evidence type="ECO:0000313" key="2">
    <source>
        <dbReference type="EMBL" id="KAF9885225.1"/>
    </source>
</evidence>
<protein>
    <submittedName>
        <fullName evidence="2">Uncharacterized protein</fullName>
    </submittedName>
</protein>
<feature type="transmembrane region" description="Helical" evidence="1">
    <location>
        <begin position="167"/>
        <end position="190"/>
    </location>
</feature>
<keyword evidence="1" id="KW-1133">Transmembrane helix</keyword>
<keyword evidence="3" id="KW-1185">Reference proteome</keyword>
<dbReference type="AlphaFoldDB" id="A0AAD4CF06"/>
<proteinExistence type="predicted"/>
<sequence length="208" mass="22869">MTDRPSNEGISGWYIILVTISANTHLAARTGGVFTKVSYDCIRNGDLRGWKAFSAILMLLQILMHWVATITLLAVYVSFRRRHNDQTYFPAPASDPGRPSEDSVLQPVDNYSQDTIYSDSTTPSNRAILSTVITHAVIIFSPALWILLNKLPVYGTIGFGFFQQGFYLVLAVFGLVSSFVSAIPQIYLMVSRYHAGLGLGSLSVLSLG</sequence>
<evidence type="ECO:0000256" key="1">
    <source>
        <dbReference type="SAM" id="Phobius"/>
    </source>
</evidence>
<keyword evidence="1" id="KW-0472">Membrane</keyword>
<evidence type="ECO:0000313" key="3">
    <source>
        <dbReference type="Proteomes" id="UP001194746"/>
    </source>
</evidence>
<comment type="caution">
    <text evidence="2">The sequence shown here is derived from an EMBL/GenBank/DDBJ whole genome shotgun (WGS) entry which is preliminary data.</text>
</comment>